<dbReference type="InterPro" id="IPR003961">
    <property type="entry name" value="FN3_dom"/>
</dbReference>
<dbReference type="SUPFAM" id="SSF49265">
    <property type="entry name" value="Fibronectin type III"/>
    <property type="match status" value="1"/>
</dbReference>
<dbReference type="InterPro" id="IPR051801">
    <property type="entry name" value="GH28_Enzymes"/>
</dbReference>
<protein>
    <submittedName>
        <fullName evidence="6">Pgl</fullName>
    </submittedName>
</protein>
<dbReference type="Gene3D" id="2.160.20.10">
    <property type="entry name" value="Single-stranded right-handed beta-helix, Pectin lyase-like"/>
    <property type="match status" value="1"/>
</dbReference>
<proteinExistence type="inferred from homology"/>
<dbReference type="HOGENOM" id="CLU_016031_8_3_9"/>
<evidence type="ECO:0000256" key="2">
    <source>
        <dbReference type="ARBA" id="ARBA00022801"/>
    </source>
</evidence>
<dbReference type="InterPro" id="IPR036116">
    <property type="entry name" value="FN3_sf"/>
</dbReference>
<sequence>MSTEHNVVLPQHLRIAPATLAATGVSLIWDHPHTEPAITQYRVVKTDGLLYAVRDTSQTHFTIAGLTPATSYTVTVEAWAGSTRVGTPAVVAFTTKAAGKVLDVTKAPYAADPTGKTLATAAVQQAITDCPAGGTVLIPEMTTIRTGALFLKSQMTLQVDGVLQGSTDPADYLAPSDYPGQVNADGLLLNRYEGWELPTYASLLNAGWLNQADRQAVNCRDLTICGEGTIAGGGAALGDAEKQLYADQEKYPLYVSDTMGGRRNRGRLIQLIQCHTVDIHGLTLVDPPAWTVHMIYCDTITSHDLTIYSPRIDNGDGWDPDSSRNLLIYGSTFNTGDDCIAVKSGKNPEGNTIGLPTSHLLAFDLKMQGGHGMIIGSEMSGGVEDVIVRDSQIQGTDYGFEIKANPDRGGYVRQVTLQDCVVDRVMIHSMPYNTDGVPAATLPAVSEITIRDTAVTGAEERVIQLVGFQRDGETAPVRKVVLENLTLGAASAGPKEIYLDYCDDVQIRRVVQTADGRTPQIIQNEGNVHGVTVK</sequence>
<dbReference type="Proteomes" id="UP000030647">
    <property type="component" value="Unassembled WGS sequence"/>
</dbReference>
<keyword evidence="2 4" id="KW-0378">Hydrolase</keyword>
<evidence type="ECO:0000313" key="6">
    <source>
        <dbReference type="EMBL" id="ERL64375.1"/>
    </source>
</evidence>
<accession>U4TLV8</accession>
<comment type="similarity">
    <text evidence="1 4">Belongs to the glycosyl hydrolase 28 family.</text>
</comment>
<feature type="domain" description="Fibronectin type-III" evidence="5">
    <location>
        <begin position="9"/>
        <end position="98"/>
    </location>
</feature>
<dbReference type="SMART" id="SM00060">
    <property type="entry name" value="FN3"/>
    <property type="match status" value="1"/>
</dbReference>
<dbReference type="InterPro" id="IPR011050">
    <property type="entry name" value="Pectin_lyase_fold/virulence"/>
</dbReference>
<gene>
    <name evidence="6" type="ORF">L248_1037</name>
</gene>
<dbReference type="PANTHER" id="PTHR31339">
    <property type="entry name" value="PECTIN LYASE-RELATED"/>
    <property type="match status" value="1"/>
</dbReference>
<dbReference type="GO" id="GO:0005975">
    <property type="term" value="P:carbohydrate metabolic process"/>
    <property type="evidence" value="ECO:0007669"/>
    <property type="project" value="InterPro"/>
</dbReference>
<dbReference type="InterPro" id="IPR013783">
    <property type="entry name" value="Ig-like_fold"/>
</dbReference>
<dbReference type="Pfam" id="PF00295">
    <property type="entry name" value="Glyco_hydro_28"/>
    <property type="match status" value="1"/>
</dbReference>
<evidence type="ECO:0000313" key="7">
    <source>
        <dbReference type="Proteomes" id="UP000030647"/>
    </source>
</evidence>
<dbReference type="PROSITE" id="PS00502">
    <property type="entry name" value="POLYGALACTURONASE"/>
    <property type="match status" value="1"/>
</dbReference>
<dbReference type="RefSeq" id="WP_022530369.1">
    <property type="nucleotide sequence ID" value="NZ_KI271599.1"/>
</dbReference>
<organism evidence="6 7">
    <name type="scientific">Schleiferilactobacillus shenzhenensis LY-73</name>
    <dbReference type="NCBI Taxonomy" id="1231336"/>
    <lineage>
        <taxon>Bacteria</taxon>
        <taxon>Bacillati</taxon>
        <taxon>Bacillota</taxon>
        <taxon>Bacilli</taxon>
        <taxon>Lactobacillales</taxon>
        <taxon>Lactobacillaceae</taxon>
        <taxon>Schleiferilactobacillus</taxon>
    </lineage>
</organism>
<dbReference type="SUPFAM" id="SSF51126">
    <property type="entry name" value="Pectin lyase-like"/>
    <property type="match status" value="1"/>
</dbReference>
<keyword evidence="3 4" id="KW-0326">Glycosidase</keyword>
<dbReference type="InterPro" id="IPR000743">
    <property type="entry name" value="Glyco_hydro_28"/>
</dbReference>
<dbReference type="Pfam" id="PF00041">
    <property type="entry name" value="fn3"/>
    <property type="match status" value="1"/>
</dbReference>
<evidence type="ECO:0000256" key="4">
    <source>
        <dbReference type="RuleBase" id="RU361169"/>
    </source>
</evidence>
<dbReference type="PANTHER" id="PTHR31339:SF9">
    <property type="entry name" value="PLASMIN AND FIBRONECTIN-BINDING PROTEIN A"/>
    <property type="match status" value="1"/>
</dbReference>
<dbReference type="OrthoDB" id="9795222at2"/>
<dbReference type="InterPro" id="IPR012334">
    <property type="entry name" value="Pectin_lyas_fold"/>
</dbReference>
<evidence type="ECO:0000256" key="3">
    <source>
        <dbReference type="ARBA" id="ARBA00023295"/>
    </source>
</evidence>
<dbReference type="eggNOG" id="COG5434">
    <property type="taxonomic scope" value="Bacteria"/>
</dbReference>
<dbReference type="GO" id="GO:0004650">
    <property type="term" value="F:polygalacturonase activity"/>
    <property type="evidence" value="ECO:0007669"/>
    <property type="project" value="InterPro"/>
</dbReference>
<dbReference type="CDD" id="cd00063">
    <property type="entry name" value="FN3"/>
    <property type="match status" value="1"/>
</dbReference>
<evidence type="ECO:0000256" key="1">
    <source>
        <dbReference type="ARBA" id="ARBA00008834"/>
    </source>
</evidence>
<evidence type="ECO:0000259" key="5">
    <source>
        <dbReference type="PROSITE" id="PS50853"/>
    </source>
</evidence>
<dbReference type="AlphaFoldDB" id="U4TLV8"/>
<dbReference type="EMBL" id="KI271599">
    <property type="protein sequence ID" value="ERL64375.1"/>
    <property type="molecule type" value="Genomic_DNA"/>
</dbReference>
<dbReference type="Gene3D" id="2.60.40.10">
    <property type="entry name" value="Immunoglobulins"/>
    <property type="match status" value="1"/>
</dbReference>
<reference evidence="7" key="1">
    <citation type="journal article" date="2013" name="Genome Announc.">
        <title>Whole-Genome Sequencing of Lactobacillus shenzhenensis Strain LY-73T.</title>
        <authorList>
            <person name="Lin Z."/>
            <person name="Liu Z."/>
            <person name="Yang R."/>
            <person name="Zou Y."/>
            <person name="Wan D."/>
            <person name="Chen J."/>
            <person name="Guo M."/>
            <person name="Zhao J."/>
            <person name="Fang C."/>
            <person name="Yang R."/>
            <person name="Liu F."/>
        </authorList>
    </citation>
    <scope>NUCLEOTIDE SEQUENCE [LARGE SCALE GENOMIC DNA]</scope>
    <source>
        <strain evidence="7">LY-73</strain>
    </source>
</reference>
<keyword evidence="7" id="KW-1185">Reference proteome</keyword>
<name>U4TLV8_9LACO</name>
<dbReference type="PROSITE" id="PS50853">
    <property type="entry name" value="FN3"/>
    <property type="match status" value="1"/>
</dbReference>
<dbReference type="STRING" id="1231336.L248_1037"/>